<reference evidence="4 5" key="1">
    <citation type="submission" date="2020-08" db="EMBL/GenBank/DDBJ databases">
        <title>Genomic Encyclopedia of Type Strains, Phase IV (KMG-IV): sequencing the most valuable type-strain genomes for metagenomic binning, comparative biology and taxonomic classification.</title>
        <authorList>
            <person name="Goeker M."/>
        </authorList>
    </citation>
    <scope>NUCLEOTIDE SEQUENCE [LARGE SCALE GENOMIC DNA]</scope>
    <source>
        <strain evidence="4 5">DSM 21458</strain>
    </source>
</reference>
<gene>
    <name evidence="4" type="ORF">HNR42_001270</name>
</gene>
<dbReference type="EMBL" id="JACHHG010000004">
    <property type="protein sequence ID" value="MBB6097847.1"/>
    <property type="molecule type" value="Genomic_DNA"/>
</dbReference>
<evidence type="ECO:0000313" key="5">
    <source>
        <dbReference type="Proteomes" id="UP000569951"/>
    </source>
</evidence>
<dbReference type="InterPro" id="IPR020019">
    <property type="entry name" value="AcTrfase_PglD-like"/>
</dbReference>
<evidence type="ECO:0000259" key="3">
    <source>
        <dbReference type="Pfam" id="PF17836"/>
    </source>
</evidence>
<dbReference type="CDD" id="cd03360">
    <property type="entry name" value="LbH_AT_putative"/>
    <property type="match status" value="1"/>
</dbReference>
<dbReference type="AlphaFoldDB" id="A0A841HWS9"/>
<accession>A0A841HWS9</accession>
<name>A0A841HWS9_9DEIO</name>
<protein>
    <submittedName>
        <fullName evidence="4">Sugar O-acyltransferase (Sialic acid O-acetyltransferase NeuD family)</fullName>
    </submittedName>
</protein>
<dbReference type="InterPro" id="IPR050179">
    <property type="entry name" value="Trans_hexapeptide_repeat"/>
</dbReference>
<dbReference type="Gene3D" id="3.40.50.20">
    <property type="match status" value="1"/>
</dbReference>
<dbReference type="Gene3D" id="2.160.10.10">
    <property type="entry name" value="Hexapeptide repeat proteins"/>
    <property type="match status" value="1"/>
</dbReference>
<comment type="caution">
    <text evidence="4">The sequence shown here is derived from an EMBL/GenBank/DDBJ whole genome shotgun (WGS) entry which is preliminary data.</text>
</comment>
<dbReference type="InterPro" id="IPR011004">
    <property type="entry name" value="Trimer_LpxA-like_sf"/>
</dbReference>
<feature type="binding site" evidence="2">
    <location>
        <position position="67"/>
    </location>
    <ligand>
        <name>substrate</name>
    </ligand>
</feature>
<dbReference type="PANTHER" id="PTHR43300:SF7">
    <property type="entry name" value="UDP-N-ACETYLBACILLOSAMINE N-ACETYLTRANSFERASE"/>
    <property type="match status" value="1"/>
</dbReference>
<dbReference type="RefSeq" id="WP_183985704.1">
    <property type="nucleotide sequence ID" value="NZ_JACHHG010000004.1"/>
</dbReference>
<dbReference type="PANTHER" id="PTHR43300">
    <property type="entry name" value="ACETYLTRANSFERASE"/>
    <property type="match status" value="1"/>
</dbReference>
<keyword evidence="4" id="KW-0012">Acyltransferase</keyword>
<keyword evidence="4" id="KW-0808">Transferase</keyword>
<dbReference type="Pfam" id="PF17836">
    <property type="entry name" value="PglD_N"/>
    <property type="match status" value="1"/>
</dbReference>
<feature type="active site" description="Proton acceptor" evidence="1">
    <location>
        <position position="132"/>
    </location>
</feature>
<feature type="domain" description="PglD N-terminal" evidence="3">
    <location>
        <begin position="4"/>
        <end position="78"/>
    </location>
</feature>
<proteinExistence type="predicted"/>
<dbReference type="NCBIfam" id="TIGR03570">
    <property type="entry name" value="NeuD_NnaD"/>
    <property type="match status" value="1"/>
</dbReference>
<dbReference type="GO" id="GO:0016746">
    <property type="term" value="F:acyltransferase activity"/>
    <property type="evidence" value="ECO:0007669"/>
    <property type="project" value="UniProtKB-KW"/>
</dbReference>
<dbReference type="InterPro" id="IPR041561">
    <property type="entry name" value="PglD_N"/>
</dbReference>
<keyword evidence="5" id="KW-1185">Reference proteome</keyword>
<evidence type="ECO:0000256" key="2">
    <source>
        <dbReference type="PIRSR" id="PIRSR620019-2"/>
    </source>
</evidence>
<dbReference type="SUPFAM" id="SSF51161">
    <property type="entry name" value="Trimeric LpxA-like enzymes"/>
    <property type="match status" value="1"/>
</dbReference>
<evidence type="ECO:0000256" key="1">
    <source>
        <dbReference type="PIRSR" id="PIRSR620019-1"/>
    </source>
</evidence>
<sequence length="208" mass="21105">MTGIFVLGAGGHAKVVIATLHAAGLPVRGVLDDNSSRAGEKILDVPVLGGMHLLNEVPDPQAVIAIGSNRARAHISQRYPRTRWISVTHPMASVHPSARIGAGTVVCAGAVVQPDAILGEHVIVNTGASVDHDCILEDFVHVAPGVRLAGGVHLEEGVLMGVASAAIPGVKVGAWSTVGAGGAVIGHLESGITAVGVPARPRNTEVKS</sequence>
<evidence type="ECO:0000313" key="4">
    <source>
        <dbReference type="EMBL" id="MBB6097847.1"/>
    </source>
</evidence>
<feature type="site" description="Increases basicity of active site His" evidence="1">
    <location>
        <position position="133"/>
    </location>
</feature>
<organism evidence="4 5">
    <name type="scientific">Deinobacterium chartae</name>
    <dbReference type="NCBI Taxonomy" id="521158"/>
    <lineage>
        <taxon>Bacteria</taxon>
        <taxon>Thermotogati</taxon>
        <taxon>Deinococcota</taxon>
        <taxon>Deinococci</taxon>
        <taxon>Deinococcales</taxon>
        <taxon>Deinococcaceae</taxon>
        <taxon>Deinobacterium</taxon>
    </lineage>
</organism>
<dbReference type="Proteomes" id="UP000569951">
    <property type="component" value="Unassembled WGS sequence"/>
</dbReference>
<feature type="binding site" evidence="2">
    <location>
        <position position="141"/>
    </location>
    <ligand>
        <name>acetyl-CoA</name>
        <dbReference type="ChEBI" id="CHEBI:57288"/>
    </ligand>
</feature>